<protein>
    <recommendedName>
        <fullName evidence="1">Transglycosylase SLT domain-containing protein</fullName>
    </recommendedName>
</protein>
<accession>A0A0G1X8Z1</accession>
<dbReference type="Proteomes" id="UP000034913">
    <property type="component" value="Unassembled WGS sequence"/>
</dbReference>
<comment type="caution">
    <text evidence="2">The sequence shown here is derived from an EMBL/GenBank/DDBJ whole genome shotgun (WGS) entry which is preliminary data.</text>
</comment>
<dbReference type="InterPro" id="IPR023346">
    <property type="entry name" value="Lysozyme-like_dom_sf"/>
</dbReference>
<reference evidence="2 3" key="1">
    <citation type="journal article" date="2015" name="Nature">
        <title>rRNA introns, odd ribosomes, and small enigmatic genomes across a large radiation of phyla.</title>
        <authorList>
            <person name="Brown C.T."/>
            <person name="Hug L.A."/>
            <person name="Thomas B.C."/>
            <person name="Sharon I."/>
            <person name="Castelle C.J."/>
            <person name="Singh A."/>
            <person name="Wilkins M.J."/>
            <person name="Williams K.H."/>
            <person name="Banfield J.F."/>
        </authorList>
    </citation>
    <scope>NUCLEOTIDE SEQUENCE [LARGE SCALE GENOMIC DNA]</scope>
</reference>
<evidence type="ECO:0000313" key="3">
    <source>
        <dbReference type="Proteomes" id="UP000034913"/>
    </source>
</evidence>
<name>A0A0G1X8Z1_UNCK3</name>
<evidence type="ECO:0000259" key="1">
    <source>
        <dbReference type="Pfam" id="PF01464"/>
    </source>
</evidence>
<gene>
    <name evidence="2" type="ORF">VF00_C0001G0210</name>
</gene>
<dbReference type="InterPro" id="IPR008258">
    <property type="entry name" value="Transglycosylase_SLT_dom_1"/>
</dbReference>
<dbReference type="Pfam" id="PF01464">
    <property type="entry name" value="SLT"/>
    <property type="match status" value="1"/>
</dbReference>
<evidence type="ECO:0000313" key="2">
    <source>
        <dbReference type="EMBL" id="KKW27275.1"/>
    </source>
</evidence>
<dbReference type="SUPFAM" id="SSF53955">
    <property type="entry name" value="Lysozyme-like"/>
    <property type="match status" value="1"/>
</dbReference>
<dbReference type="Gene3D" id="1.10.530.10">
    <property type="match status" value="1"/>
</dbReference>
<dbReference type="EMBL" id="LCRB01000001">
    <property type="protein sequence ID" value="KKW27275.1"/>
    <property type="molecule type" value="Genomic_DNA"/>
</dbReference>
<feature type="domain" description="Transglycosylase SLT" evidence="1">
    <location>
        <begin position="51"/>
        <end position="155"/>
    </location>
</feature>
<dbReference type="AlphaFoldDB" id="A0A0G1X8Z1"/>
<proteinExistence type="predicted"/>
<organism evidence="2 3">
    <name type="scientific">candidate division Kazan bacterium GW2011_GWB1_52_7</name>
    <dbReference type="NCBI Taxonomy" id="1620414"/>
    <lineage>
        <taxon>Bacteria</taxon>
        <taxon>Bacteria division Kazan-3B-28</taxon>
    </lineage>
</organism>
<sequence>MKRLWIVLLIWVVMSWGMAGVSRADDQLVMPPDLLDSMSAEDAYWLAVEVNSAAAEYDVPVRLCWELIRAESSFHHINPATGEVIRNSCNAIGICQIIPDGMAIKKKYDIRDRRENIRCMAELMAFALHERGYSVERALGWYNTGQSCENDYARLVARRYRRWAKQDGVKSI</sequence>